<sequence>MTALPAPQLIDATGISVPLSRDRVTTIGRDADLSYSENQFLHRRAAAVYWSDGAWWLRNTGEWIPIRYEHRDDPLGNVLSVGQATRITRVETLVVIRAGKIEHRLMIRIPDVQTGTSSVELPPLPVGIETLGPGSLTIEQLQLLVALCEPILRQPGTGMAQIVSTKDAACRLDWSVKKLERKIDNLCVKLTTAGVPGLAPGPSASNRRVVLCEWALASRIVSRDSLRLLP</sequence>
<dbReference type="EMBL" id="LSRE01000007">
    <property type="protein sequence ID" value="KXP00535.1"/>
    <property type="molecule type" value="Genomic_DNA"/>
</dbReference>
<organism evidence="1 2">
    <name type="scientific">Tsukamurella pseudospumae</name>
    <dbReference type="NCBI Taxonomy" id="239498"/>
    <lineage>
        <taxon>Bacteria</taxon>
        <taxon>Bacillati</taxon>
        <taxon>Actinomycetota</taxon>
        <taxon>Actinomycetes</taxon>
        <taxon>Mycobacteriales</taxon>
        <taxon>Tsukamurellaceae</taxon>
        <taxon>Tsukamurella</taxon>
    </lineage>
</organism>
<accession>A0A137ZQV1</accession>
<evidence type="ECO:0000313" key="2">
    <source>
        <dbReference type="Proteomes" id="UP000070409"/>
    </source>
</evidence>
<proteinExistence type="predicted"/>
<reference evidence="1 2" key="1">
    <citation type="submission" date="2016-02" db="EMBL/GenBank/DDBJ databases">
        <authorList>
            <person name="Teng J.L."/>
            <person name="Tang Y."/>
            <person name="Huang Y."/>
            <person name="Guo F."/>
            <person name="Wei W."/>
            <person name="Chen J.H."/>
            <person name="Wong S.Y."/>
            <person name="Lau S.K."/>
            <person name="Woo P.C."/>
        </authorList>
    </citation>
    <scope>NUCLEOTIDE SEQUENCE [LARGE SCALE GENOMIC DNA]</scope>
    <source>
        <strain evidence="1 2">JCM 13375</strain>
    </source>
</reference>
<dbReference type="Proteomes" id="UP000070409">
    <property type="component" value="Unassembled WGS sequence"/>
</dbReference>
<name>A0A137ZQV1_9ACTN</name>
<gene>
    <name evidence="1" type="ORF">AXK61_15200</name>
</gene>
<dbReference type="RefSeq" id="WP_068744133.1">
    <property type="nucleotide sequence ID" value="NZ_LSRE01000007.1"/>
</dbReference>
<comment type="caution">
    <text evidence="1">The sequence shown here is derived from an EMBL/GenBank/DDBJ whole genome shotgun (WGS) entry which is preliminary data.</text>
</comment>
<protein>
    <submittedName>
        <fullName evidence="1">Uncharacterized protein</fullName>
    </submittedName>
</protein>
<keyword evidence="2" id="KW-1185">Reference proteome</keyword>
<evidence type="ECO:0000313" key="1">
    <source>
        <dbReference type="EMBL" id="KXP00535.1"/>
    </source>
</evidence>